<feature type="compositionally biased region" description="Basic and acidic residues" evidence="1">
    <location>
        <begin position="1"/>
        <end position="19"/>
    </location>
</feature>
<sequence length="288" mass="31919">MSGPRPQRDTNTEHASRVRDNKRRHRARHKEYVLDLERRLAQTREQGIQATKEVQLAAQRVASENAKLRDLLRKIGYTDVAIDTWVRADGCLDVNEHRKLVSDSMPERSAQKVASTRPPLTGQRVEDLNTSVKGDKSPPMKMFANGEHSPKTSSGSVEPNVGKPELSRAKICAITNTKNPSRSEKTDTASAPCLLLSLLAENPAADITQMSPPIRLEKQPCKNSEPEDCNSNGVECHIAYKMLMHYTTSEEKMETIAAALESGCTPSATGGCRVKNSIMWEVLDQKCI</sequence>
<feature type="region of interest" description="Disordered" evidence="1">
    <location>
        <begin position="103"/>
        <end position="162"/>
    </location>
</feature>
<evidence type="ECO:0000313" key="3">
    <source>
        <dbReference type="Proteomes" id="UP000250266"/>
    </source>
</evidence>
<feature type="region of interest" description="Disordered" evidence="1">
    <location>
        <begin position="1"/>
        <end position="28"/>
    </location>
</feature>
<dbReference type="OrthoDB" id="4505928at2759"/>
<protein>
    <recommendedName>
        <fullName evidence="4">BZIP domain-containing protein</fullName>
    </recommendedName>
</protein>
<dbReference type="EMBL" id="KV745182">
    <property type="protein sequence ID" value="OCK76761.1"/>
    <property type="molecule type" value="Genomic_DNA"/>
</dbReference>
<evidence type="ECO:0008006" key="4">
    <source>
        <dbReference type="Google" id="ProtNLM"/>
    </source>
</evidence>
<accession>A0A8E2E3L5</accession>
<dbReference type="AlphaFoldDB" id="A0A8E2E3L5"/>
<evidence type="ECO:0000313" key="2">
    <source>
        <dbReference type="EMBL" id="OCK76761.1"/>
    </source>
</evidence>
<gene>
    <name evidence="2" type="ORF">K432DRAFT_136314</name>
</gene>
<evidence type="ECO:0000256" key="1">
    <source>
        <dbReference type="SAM" id="MobiDB-lite"/>
    </source>
</evidence>
<dbReference type="PANTHER" id="PTHR42070:SF1">
    <property type="entry name" value="FILAMENT ASSOCIATED PROTEIN, PUTATIVE (AFU_ORTHOLOGUE AFUA_8G06630)-RELATED"/>
    <property type="match status" value="1"/>
</dbReference>
<keyword evidence="3" id="KW-1185">Reference proteome</keyword>
<dbReference type="PANTHER" id="PTHR42070">
    <property type="entry name" value="FILAMENT ASSOCIATED PROTEIN, PUTATIVE (AFU_ORTHOLOGUE AFUA_8G06630)-RELATED"/>
    <property type="match status" value="1"/>
</dbReference>
<dbReference type="Proteomes" id="UP000250266">
    <property type="component" value="Unassembled WGS sequence"/>
</dbReference>
<proteinExistence type="predicted"/>
<organism evidence="2 3">
    <name type="scientific">Lepidopterella palustris CBS 459.81</name>
    <dbReference type="NCBI Taxonomy" id="1314670"/>
    <lineage>
        <taxon>Eukaryota</taxon>
        <taxon>Fungi</taxon>
        <taxon>Dikarya</taxon>
        <taxon>Ascomycota</taxon>
        <taxon>Pezizomycotina</taxon>
        <taxon>Dothideomycetes</taxon>
        <taxon>Pleosporomycetidae</taxon>
        <taxon>Mytilinidiales</taxon>
        <taxon>Argynnaceae</taxon>
        <taxon>Lepidopterella</taxon>
    </lineage>
</organism>
<name>A0A8E2E3L5_9PEZI</name>
<reference evidence="2 3" key="1">
    <citation type="journal article" date="2016" name="Nat. Commun.">
        <title>Ectomycorrhizal ecology is imprinted in the genome of the dominant symbiotic fungus Cenococcum geophilum.</title>
        <authorList>
            <consortium name="DOE Joint Genome Institute"/>
            <person name="Peter M."/>
            <person name="Kohler A."/>
            <person name="Ohm R.A."/>
            <person name="Kuo A."/>
            <person name="Krutzmann J."/>
            <person name="Morin E."/>
            <person name="Arend M."/>
            <person name="Barry K.W."/>
            <person name="Binder M."/>
            <person name="Choi C."/>
            <person name="Clum A."/>
            <person name="Copeland A."/>
            <person name="Grisel N."/>
            <person name="Haridas S."/>
            <person name="Kipfer T."/>
            <person name="LaButti K."/>
            <person name="Lindquist E."/>
            <person name="Lipzen A."/>
            <person name="Maire R."/>
            <person name="Meier B."/>
            <person name="Mihaltcheva S."/>
            <person name="Molinier V."/>
            <person name="Murat C."/>
            <person name="Poggeler S."/>
            <person name="Quandt C.A."/>
            <person name="Sperisen C."/>
            <person name="Tritt A."/>
            <person name="Tisserant E."/>
            <person name="Crous P.W."/>
            <person name="Henrissat B."/>
            <person name="Nehls U."/>
            <person name="Egli S."/>
            <person name="Spatafora J.W."/>
            <person name="Grigoriev I.V."/>
            <person name="Martin F.M."/>
        </authorList>
    </citation>
    <scope>NUCLEOTIDE SEQUENCE [LARGE SCALE GENOMIC DNA]</scope>
    <source>
        <strain evidence="2 3">CBS 459.81</strain>
    </source>
</reference>
<dbReference type="CDD" id="cd14688">
    <property type="entry name" value="bZIP_YAP"/>
    <property type="match status" value="1"/>
</dbReference>